<evidence type="ECO:0000256" key="2">
    <source>
        <dbReference type="ARBA" id="ARBA00022478"/>
    </source>
</evidence>
<evidence type="ECO:0000256" key="1">
    <source>
        <dbReference type="ARBA" id="ARBA00008798"/>
    </source>
</evidence>
<evidence type="ECO:0000256" key="8">
    <source>
        <dbReference type="ARBA" id="ARBA00023163"/>
    </source>
</evidence>
<dbReference type="PROSITE" id="PS00718">
    <property type="entry name" value="SIGMA54_2"/>
    <property type="match status" value="1"/>
</dbReference>
<proteinExistence type="inferred from homology"/>
<reference evidence="15 16" key="1">
    <citation type="submission" date="2018-08" db="EMBL/GenBank/DDBJ databases">
        <title>A genome reference for cultivated species of the human gut microbiota.</title>
        <authorList>
            <person name="Zou Y."/>
            <person name="Xue W."/>
            <person name="Luo G."/>
        </authorList>
    </citation>
    <scope>NUCLEOTIDE SEQUENCE [LARGE SCALE GENOMIC DNA]</scope>
    <source>
        <strain evidence="13 15">AF14-6AC</strain>
        <strain evidence="14 16">OF03-11</strain>
    </source>
</reference>
<name>A0A3D4ZAT3_9BACT</name>
<dbReference type="Gene3D" id="1.10.10.1330">
    <property type="entry name" value="RNA polymerase sigma-54 factor, core-binding domain"/>
    <property type="match status" value="1"/>
</dbReference>
<dbReference type="PANTHER" id="PTHR32248">
    <property type="entry name" value="RNA POLYMERASE SIGMA-54 FACTOR"/>
    <property type="match status" value="1"/>
</dbReference>
<protein>
    <submittedName>
        <fullName evidence="12">RNA polymerase factor sigma-54</fullName>
    </submittedName>
    <submittedName>
        <fullName evidence="13">RNA polymerase sigma-54 factor</fullName>
    </submittedName>
</protein>
<evidence type="ECO:0000313" key="13">
    <source>
        <dbReference type="EMBL" id="RGV30063.1"/>
    </source>
</evidence>
<dbReference type="Pfam" id="PF04963">
    <property type="entry name" value="Sigma54_CBD"/>
    <property type="match status" value="1"/>
</dbReference>
<feature type="compositionally biased region" description="Acidic residues" evidence="9">
    <location>
        <begin position="89"/>
        <end position="102"/>
    </location>
</feature>
<dbReference type="Proteomes" id="UP000283426">
    <property type="component" value="Unassembled WGS sequence"/>
</dbReference>
<feature type="domain" description="RNA polymerase sigma factor 54 DNA-binding" evidence="10">
    <location>
        <begin position="344"/>
        <end position="501"/>
    </location>
</feature>
<accession>A0A3D4ZAT3</accession>
<dbReference type="Proteomes" id="UP000284434">
    <property type="component" value="Unassembled WGS sequence"/>
</dbReference>
<evidence type="ECO:0000256" key="3">
    <source>
        <dbReference type="ARBA" id="ARBA00022679"/>
    </source>
</evidence>
<dbReference type="NCBIfam" id="TIGR02395">
    <property type="entry name" value="rpoN_sigma"/>
    <property type="match status" value="1"/>
</dbReference>
<keyword evidence="7" id="KW-0238">DNA-binding</keyword>
<feature type="compositionally biased region" description="Acidic residues" evidence="9">
    <location>
        <begin position="47"/>
        <end position="82"/>
    </location>
</feature>
<keyword evidence="6" id="KW-0731">Sigma factor</keyword>
<dbReference type="InterPro" id="IPR038709">
    <property type="entry name" value="RpoN_core-bd_sf"/>
</dbReference>
<dbReference type="GO" id="GO:0016779">
    <property type="term" value="F:nucleotidyltransferase activity"/>
    <property type="evidence" value="ECO:0007669"/>
    <property type="project" value="UniProtKB-KW"/>
</dbReference>
<evidence type="ECO:0000256" key="6">
    <source>
        <dbReference type="ARBA" id="ARBA00023082"/>
    </source>
</evidence>
<keyword evidence="4" id="KW-0548">Nucleotidyltransferase</keyword>
<keyword evidence="3" id="KW-0808">Transferase</keyword>
<dbReference type="GO" id="GO:0000428">
    <property type="term" value="C:DNA-directed RNA polymerase complex"/>
    <property type="evidence" value="ECO:0007669"/>
    <property type="project" value="UniProtKB-KW"/>
</dbReference>
<dbReference type="GO" id="GO:0001216">
    <property type="term" value="F:DNA-binding transcription activator activity"/>
    <property type="evidence" value="ECO:0007669"/>
    <property type="project" value="InterPro"/>
</dbReference>
<dbReference type="EMBL" id="JAKNDN010000024">
    <property type="protein sequence ID" value="MCG4960747.1"/>
    <property type="molecule type" value="Genomic_DNA"/>
</dbReference>
<evidence type="ECO:0000259" key="10">
    <source>
        <dbReference type="Pfam" id="PF04552"/>
    </source>
</evidence>
<comment type="caution">
    <text evidence="13">The sequence shown here is derived from an EMBL/GenBank/DDBJ whole genome shotgun (WGS) entry which is preliminary data.</text>
</comment>
<dbReference type="EMBL" id="QRYW01000004">
    <property type="protein sequence ID" value="RGV30063.1"/>
    <property type="molecule type" value="Genomic_DNA"/>
</dbReference>
<evidence type="ECO:0000313" key="15">
    <source>
        <dbReference type="Proteomes" id="UP000283426"/>
    </source>
</evidence>
<gene>
    <name evidence="13" type="primary">rpoN</name>
    <name evidence="13" type="ORF">DWW24_02810</name>
    <name evidence="14" type="ORF">DXA53_00975</name>
    <name evidence="12" type="ORF">L0P03_12935</name>
</gene>
<evidence type="ECO:0000256" key="9">
    <source>
        <dbReference type="SAM" id="MobiDB-lite"/>
    </source>
</evidence>
<dbReference type="PRINTS" id="PR00045">
    <property type="entry name" value="SIGMA54FCT"/>
</dbReference>
<dbReference type="InterPro" id="IPR000394">
    <property type="entry name" value="RNA_pol_sigma_54"/>
</dbReference>
<keyword evidence="8" id="KW-0804">Transcription</keyword>
<dbReference type="AlphaFoldDB" id="A0A3D4ZAT3"/>
<dbReference type="Proteomes" id="UP001199750">
    <property type="component" value="Unassembled WGS sequence"/>
</dbReference>
<feature type="region of interest" description="Disordered" evidence="9">
    <location>
        <begin position="41"/>
        <end position="118"/>
    </location>
</feature>
<dbReference type="PIRSF" id="PIRSF000774">
    <property type="entry name" value="RpoN"/>
    <property type="match status" value="1"/>
</dbReference>
<evidence type="ECO:0000256" key="4">
    <source>
        <dbReference type="ARBA" id="ARBA00022695"/>
    </source>
</evidence>
<evidence type="ECO:0000256" key="5">
    <source>
        <dbReference type="ARBA" id="ARBA00023015"/>
    </source>
</evidence>
<dbReference type="GO" id="GO:0003677">
    <property type="term" value="F:DNA binding"/>
    <property type="evidence" value="ECO:0007669"/>
    <property type="project" value="UniProtKB-KW"/>
</dbReference>
<feature type="domain" description="RNA polymerase sigma factor 54 core-binding" evidence="11">
    <location>
        <begin position="124"/>
        <end position="322"/>
    </location>
</feature>
<dbReference type="Pfam" id="PF04552">
    <property type="entry name" value="Sigma54_DBD"/>
    <property type="match status" value="1"/>
</dbReference>
<reference evidence="12" key="2">
    <citation type="submission" date="2022-01" db="EMBL/GenBank/DDBJ databases">
        <title>Collection of gut derived symbiotic bacterial strains cultured from healthy donors.</title>
        <authorList>
            <person name="Lin H."/>
            <person name="Kohout C."/>
            <person name="Waligurski E."/>
            <person name="Pamer E.G."/>
        </authorList>
    </citation>
    <scope>NUCLEOTIDE SEQUENCE</scope>
    <source>
        <strain evidence="12">DFI.1.149</strain>
    </source>
</reference>
<evidence type="ECO:0000313" key="14">
    <source>
        <dbReference type="EMBL" id="RGY09899.1"/>
    </source>
</evidence>
<dbReference type="RefSeq" id="WP_118102620.1">
    <property type="nucleotide sequence ID" value="NZ_JABWDG010000028.1"/>
</dbReference>
<evidence type="ECO:0000259" key="11">
    <source>
        <dbReference type="Pfam" id="PF04963"/>
    </source>
</evidence>
<dbReference type="Pfam" id="PF00309">
    <property type="entry name" value="Sigma54_AID"/>
    <property type="match status" value="1"/>
</dbReference>
<dbReference type="InterPro" id="IPR007634">
    <property type="entry name" value="RNA_pol_sigma_54_DNA-bd"/>
</dbReference>
<comment type="similarity">
    <text evidence="1">Belongs to the sigma-54 factor family.</text>
</comment>
<dbReference type="PROSITE" id="PS50044">
    <property type="entry name" value="SIGMA54_3"/>
    <property type="match status" value="1"/>
</dbReference>
<organism evidence="13 15">
    <name type="scientific">Odoribacter splanchnicus</name>
    <dbReference type="NCBI Taxonomy" id="28118"/>
    <lineage>
        <taxon>Bacteria</taxon>
        <taxon>Pseudomonadati</taxon>
        <taxon>Bacteroidota</taxon>
        <taxon>Bacteroidia</taxon>
        <taxon>Bacteroidales</taxon>
        <taxon>Odoribacteraceae</taxon>
        <taxon>Odoribacter</taxon>
    </lineage>
</organism>
<evidence type="ECO:0000313" key="12">
    <source>
        <dbReference type="EMBL" id="MCG4960747.1"/>
    </source>
</evidence>
<evidence type="ECO:0000256" key="7">
    <source>
        <dbReference type="ARBA" id="ARBA00023125"/>
    </source>
</evidence>
<keyword evidence="2" id="KW-0240">DNA-directed RNA polymerase</keyword>
<dbReference type="GO" id="GO:0006352">
    <property type="term" value="P:DNA-templated transcription initiation"/>
    <property type="evidence" value="ECO:0007669"/>
    <property type="project" value="InterPro"/>
</dbReference>
<dbReference type="GO" id="GO:0016987">
    <property type="term" value="F:sigma factor activity"/>
    <property type="evidence" value="ECO:0007669"/>
    <property type="project" value="UniProtKB-KW"/>
</dbReference>
<evidence type="ECO:0000313" key="16">
    <source>
        <dbReference type="Proteomes" id="UP000284434"/>
    </source>
</evidence>
<dbReference type="EMBL" id="QSCO01000001">
    <property type="protein sequence ID" value="RGY09899.1"/>
    <property type="molecule type" value="Genomic_DNA"/>
</dbReference>
<dbReference type="InterPro" id="IPR007046">
    <property type="entry name" value="RNA_pol_sigma_54_core-bd"/>
</dbReference>
<dbReference type="Gene3D" id="1.10.10.60">
    <property type="entry name" value="Homeodomain-like"/>
    <property type="match status" value="1"/>
</dbReference>
<dbReference type="PANTHER" id="PTHR32248:SF4">
    <property type="entry name" value="RNA POLYMERASE SIGMA-54 FACTOR"/>
    <property type="match status" value="1"/>
</dbReference>
<sequence>MLKQSLQQKLGLKINPLQIQLIKLLELPTYQLEQRIKEELEQNPLLEEVEEKGETDVNEETATDSGEEFDDDYQEGESEEENDLRGDDDFSLEDYMTDDDDTPDYRLNSSNASKDEETRDFVFSQASSFRESLIAQLGTRPLSDLERRITEYIIGNIDEDGYLRRDIENIVDDLAFGAGIEVSEEEVLRLLKIIQEFEPAGVGARDLKECLLLQIQHKLNENPEHKLLQDAKAILEECFEEFSRKHYEKISRKLRLSDTELKQAIDEILKLNPKPGGTVADFSYGQQAEKIIPDFMLDLVDGELQLSLNSGDIPELKINKAYLNILEQYQKDQSPKNKKDVVSFVKYKLNSARSFIDAVQQRDNTLMLTMTAIVQFQKQFFLTGDETMLKPMILKDIADITGLDVSTISRVSNSKYVQTWFGIYALKDFFTGSMQTTSGEEVSTGELKNMLKKLVDDEDKKKPLTDDELVILMEKAGYQIARRTVTKYRQMLDIPVARLRREI</sequence>
<keyword evidence="5" id="KW-0805">Transcription regulation</keyword>